<keyword evidence="2" id="KW-0238">DNA-binding</keyword>
<dbReference type="Pfam" id="PF01638">
    <property type="entry name" value="HxlR"/>
    <property type="match status" value="1"/>
</dbReference>
<reference evidence="6" key="1">
    <citation type="submission" date="2020-09" db="EMBL/GenBank/DDBJ databases">
        <title>Iningainema tapete sp. nov. (Scytonemataceae, Cyanobacteria) from greenhouses in central Florida (USA) produces two types of nodularin with biosynthetic potential for microcystin-LR and anabaenopeptins.</title>
        <authorList>
            <person name="Berthold D.E."/>
            <person name="Lefler F.W."/>
            <person name="Huang I.-S."/>
            <person name="Abdulla H."/>
            <person name="Zimba P.V."/>
            <person name="Laughinghouse H.D. IV."/>
        </authorList>
    </citation>
    <scope>NUCLEOTIDE SEQUENCE</scope>
    <source>
        <strain evidence="6">BLCCT55</strain>
    </source>
</reference>
<organism evidence="6 7">
    <name type="scientific">Iningainema tapete BLCC-T55</name>
    <dbReference type="NCBI Taxonomy" id="2748662"/>
    <lineage>
        <taxon>Bacteria</taxon>
        <taxon>Bacillati</taxon>
        <taxon>Cyanobacteriota</taxon>
        <taxon>Cyanophyceae</taxon>
        <taxon>Nostocales</taxon>
        <taxon>Scytonemataceae</taxon>
        <taxon>Iningainema tapete</taxon>
    </lineage>
</organism>
<evidence type="ECO:0000256" key="4">
    <source>
        <dbReference type="SAM" id="Phobius"/>
    </source>
</evidence>
<protein>
    <submittedName>
        <fullName evidence="6">Helix-turn-helix transcriptional regulator</fullName>
    </submittedName>
</protein>
<keyword evidence="4" id="KW-1133">Transmembrane helix</keyword>
<dbReference type="InterPro" id="IPR036388">
    <property type="entry name" value="WH-like_DNA-bd_sf"/>
</dbReference>
<dbReference type="Gene3D" id="1.10.10.10">
    <property type="entry name" value="Winged helix-like DNA-binding domain superfamily/Winged helix DNA-binding domain"/>
    <property type="match status" value="1"/>
</dbReference>
<keyword evidence="1" id="KW-0805">Transcription regulation</keyword>
<comment type="caution">
    <text evidence="6">The sequence shown here is derived from an EMBL/GenBank/DDBJ whole genome shotgun (WGS) entry which is preliminary data.</text>
</comment>
<evidence type="ECO:0000256" key="1">
    <source>
        <dbReference type="ARBA" id="ARBA00023015"/>
    </source>
</evidence>
<feature type="domain" description="HTH hxlR-type" evidence="5">
    <location>
        <begin position="10"/>
        <end position="109"/>
    </location>
</feature>
<dbReference type="GO" id="GO:0003677">
    <property type="term" value="F:DNA binding"/>
    <property type="evidence" value="ECO:0007669"/>
    <property type="project" value="UniProtKB-KW"/>
</dbReference>
<dbReference type="Proteomes" id="UP000629098">
    <property type="component" value="Unassembled WGS sequence"/>
</dbReference>
<sequence>MSVSQESGSCPVGTLLNLLGGPWTFYILWILRNNGPTRFGAIKRQMEGISSKVLTERLRMLEEAEIVYRSYKPSIPPQVTYGLTERSQDLIVVLDQLAAIAHKWYPQEKYSQVAPENETVVLDFATNRE</sequence>
<accession>A0A8J6XG49</accession>
<keyword evidence="3" id="KW-0804">Transcription</keyword>
<gene>
    <name evidence="6" type="ORF">ICL16_02565</name>
</gene>
<evidence type="ECO:0000256" key="2">
    <source>
        <dbReference type="ARBA" id="ARBA00023125"/>
    </source>
</evidence>
<dbReference type="RefSeq" id="WP_190825331.1">
    <property type="nucleotide sequence ID" value="NZ_CAWPPI010000013.1"/>
</dbReference>
<dbReference type="SUPFAM" id="SSF46785">
    <property type="entry name" value="Winged helix' DNA-binding domain"/>
    <property type="match status" value="1"/>
</dbReference>
<dbReference type="InterPro" id="IPR036390">
    <property type="entry name" value="WH_DNA-bd_sf"/>
</dbReference>
<evidence type="ECO:0000313" key="7">
    <source>
        <dbReference type="Proteomes" id="UP000629098"/>
    </source>
</evidence>
<name>A0A8J6XG49_9CYAN</name>
<proteinExistence type="predicted"/>
<evidence type="ECO:0000259" key="5">
    <source>
        <dbReference type="PROSITE" id="PS51118"/>
    </source>
</evidence>
<dbReference type="EMBL" id="JACXAE010000013">
    <property type="protein sequence ID" value="MBD2771034.1"/>
    <property type="molecule type" value="Genomic_DNA"/>
</dbReference>
<dbReference type="PROSITE" id="PS51118">
    <property type="entry name" value="HTH_HXLR"/>
    <property type="match status" value="1"/>
</dbReference>
<evidence type="ECO:0000313" key="6">
    <source>
        <dbReference type="EMBL" id="MBD2771034.1"/>
    </source>
</evidence>
<keyword evidence="4" id="KW-0472">Membrane</keyword>
<keyword evidence="4" id="KW-0812">Transmembrane</keyword>
<dbReference type="InterPro" id="IPR002577">
    <property type="entry name" value="HTH_HxlR"/>
</dbReference>
<dbReference type="PANTHER" id="PTHR33204">
    <property type="entry name" value="TRANSCRIPTIONAL REGULATOR, MARR FAMILY"/>
    <property type="match status" value="1"/>
</dbReference>
<dbReference type="AlphaFoldDB" id="A0A8J6XG49"/>
<feature type="transmembrane region" description="Helical" evidence="4">
    <location>
        <begin position="12"/>
        <end position="31"/>
    </location>
</feature>
<keyword evidence="7" id="KW-1185">Reference proteome</keyword>
<dbReference type="PANTHER" id="PTHR33204:SF37">
    <property type="entry name" value="HTH-TYPE TRANSCRIPTIONAL REGULATOR YODB"/>
    <property type="match status" value="1"/>
</dbReference>
<evidence type="ECO:0000256" key="3">
    <source>
        <dbReference type="ARBA" id="ARBA00023163"/>
    </source>
</evidence>